<comment type="caution">
    <text evidence="2">The sequence shown here is derived from an EMBL/GenBank/DDBJ whole genome shotgun (WGS) entry which is preliminary data.</text>
</comment>
<dbReference type="Pfam" id="PF18480">
    <property type="entry name" value="DUF5615"/>
    <property type="match status" value="1"/>
</dbReference>
<keyword evidence="3" id="KW-1185">Reference proteome</keyword>
<sequence length="61" mass="6936">MLLFDQNLSPRLVDRLADIYPNSMHVDRLGLGSVPDRQVWDYAIIREGVNGRCFAQNSQSS</sequence>
<evidence type="ECO:0000259" key="1">
    <source>
        <dbReference type="Pfam" id="PF18480"/>
    </source>
</evidence>
<gene>
    <name evidence="2" type="ORF">PMG71_01980</name>
</gene>
<dbReference type="InterPro" id="IPR041049">
    <property type="entry name" value="DUF5615"/>
</dbReference>
<accession>A0ABT7AMR6</accession>
<reference evidence="2 3" key="1">
    <citation type="submission" date="2023-01" db="EMBL/GenBank/DDBJ databases">
        <title>Novel diversity within Roseofilum (Cyanobacteria; Desertifilaceae) from marine benthic mats with descriptions of four novel species.</title>
        <authorList>
            <person name="Wang Y."/>
            <person name="Berthold D.E."/>
            <person name="Hu J."/>
            <person name="Lefler F.W."/>
            <person name="Laughinghouse H.D. IV."/>
        </authorList>
    </citation>
    <scope>NUCLEOTIDE SEQUENCE [LARGE SCALE GENOMIC DNA]</scope>
    <source>
        <strain evidence="2 3">BLCC-M154</strain>
    </source>
</reference>
<dbReference type="Proteomes" id="UP001235303">
    <property type="component" value="Unassembled WGS sequence"/>
</dbReference>
<name>A0ABT7AMR6_9CYAN</name>
<proteinExistence type="predicted"/>
<organism evidence="2 3">
    <name type="scientific">Roseofilum acuticapitatum BLCC-M154</name>
    <dbReference type="NCBI Taxonomy" id="3022444"/>
    <lineage>
        <taxon>Bacteria</taxon>
        <taxon>Bacillati</taxon>
        <taxon>Cyanobacteriota</taxon>
        <taxon>Cyanophyceae</taxon>
        <taxon>Desertifilales</taxon>
        <taxon>Desertifilaceae</taxon>
        <taxon>Roseofilum</taxon>
        <taxon>Roseofilum acuticapitatum</taxon>
    </lineage>
</organism>
<evidence type="ECO:0000313" key="2">
    <source>
        <dbReference type="EMBL" id="MDJ1168194.1"/>
    </source>
</evidence>
<feature type="domain" description="DUF5615" evidence="1">
    <location>
        <begin position="2"/>
        <end position="44"/>
    </location>
</feature>
<dbReference type="EMBL" id="JAQOSP010000006">
    <property type="protein sequence ID" value="MDJ1168194.1"/>
    <property type="molecule type" value="Genomic_DNA"/>
</dbReference>
<evidence type="ECO:0000313" key="3">
    <source>
        <dbReference type="Proteomes" id="UP001235303"/>
    </source>
</evidence>
<protein>
    <submittedName>
        <fullName evidence="2">DUF5615 family PIN-like protein</fullName>
    </submittedName>
</protein>